<protein>
    <recommendedName>
        <fullName evidence="6">4-hydroxy-3-methoxy-5-polyprenylbenzoate decarboxylase</fullName>
    </recommendedName>
</protein>
<dbReference type="PANTHER" id="PTHR12922:SF7">
    <property type="entry name" value="UBIQUINONE BIOSYNTHESIS PROTEIN COQ4 HOMOLOG, MITOCHONDRIAL"/>
    <property type="match status" value="1"/>
</dbReference>
<comment type="similarity">
    <text evidence="7">Belongs to the COQ4 family.</text>
</comment>
<evidence type="ECO:0000313" key="11">
    <source>
        <dbReference type="Proteomes" id="UP000478008"/>
    </source>
</evidence>
<evidence type="ECO:0000256" key="7">
    <source>
        <dbReference type="HAMAP-Rule" id="MF_03111"/>
    </source>
</evidence>
<name>A0A7D9GZV9_DEKBR</name>
<evidence type="ECO:0000256" key="4">
    <source>
        <dbReference type="ARBA" id="ARBA00023136"/>
    </source>
</evidence>
<keyword evidence="8" id="KW-0812">Transmembrane</keyword>
<dbReference type="InterPro" id="IPR027540">
    <property type="entry name" value="Coq4_euk"/>
</dbReference>
<dbReference type="GO" id="GO:0120539">
    <property type="term" value="F:4-hydroxy-3-methoxy-5-polyprenylbenzoate decarboxylase activity"/>
    <property type="evidence" value="ECO:0007669"/>
    <property type="project" value="UniProtKB-EC"/>
</dbReference>
<feature type="binding site" evidence="7">
    <location>
        <position position="212"/>
    </location>
    <ligand>
        <name>Zn(2+)</name>
        <dbReference type="ChEBI" id="CHEBI:29105"/>
    </ligand>
</feature>
<keyword evidence="7" id="KW-0862">Zinc</keyword>
<dbReference type="EMBL" id="CABFWN010000003">
    <property type="protein sequence ID" value="VUG18100.1"/>
    <property type="molecule type" value="Genomic_DNA"/>
</dbReference>
<keyword evidence="7" id="KW-0479">Metal-binding</keyword>
<dbReference type="Proteomes" id="UP000478008">
    <property type="component" value="Unassembled WGS sequence"/>
</dbReference>
<evidence type="ECO:0000313" key="10">
    <source>
        <dbReference type="EMBL" id="VUG18100.1"/>
    </source>
</evidence>
<keyword evidence="5 7" id="KW-0456">Lyase</keyword>
<comment type="function">
    <text evidence="7">Lyase that catalyzes the C1-decarboxylation of 4-hydroxy-3-methoxy-5-(all-trans-polyprenyl)benzoic acid into 2-methoxy-6-(all-trans-polyprenyl)phenol during ubiquinone biosynthesis.</text>
</comment>
<dbReference type="HAMAP" id="MF_03111">
    <property type="entry name" value="Coq4"/>
    <property type="match status" value="1"/>
</dbReference>
<evidence type="ECO:0000256" key="5">
    <source>
        <dbReference type="ARBA" id="ARBA00023239"/>
    </source>
</evidence>
<comment type="pathway">
    <text evidence="7">Cofactor biosynthesis; ubiquinone biosynthesis.</text>
</comment>
<sequence length="332" mass="38720">MFTNSYAIVQSCFKRPLQLQRRYLSFLPLVASAVATTGGVFLGNSIRLADQLENDEIDQNITKGERELKENKTVKPRFERPPKNYPNHVPLYAYEKAAMFLFSSIGALLHPEKNQYIVALGESTAIPPYLRWLRKQMLEDETGREILKNRPYITSETLHMDKLKKYPENSFGKVYYEWLLRENVSPDTRVNVKFIDDEELAFVFQRYRQCHDFYHALTGLPIAREGEIAVKFFEFLNIGIPFAGMGALFAPLNLKKHQRERLLSVYYPWAIDTAAHCKKNLINVYWEKIMDKDVDELRAELGITKPPDMRKLRKLAKERRHAAKKMIAEVNK</sequence>
<dbReference type="InterPro" id="IPR007715">
    <property type="entry name" value="Coq4"/>
</dbReference>
<accession>A0A7D9GZV9</accession>
<keyword evidence="11" id="KW-1185">Reference proteome</keyword>
<dbReference type="UniPathway" id="UPA00232"/>
<keyword evidence="3 7" id="KW-0496">Mitochondrion</keyword>
<keyword evidence="1 7" id="KW-0831">Ubiquinone biosynthesis</keyword>
<evidence type="ECO:0000256" key="3">
    <source>
        <dbReference type="ARBA" id="ARBA00023128"/>
    </source>
</evidence>
<comment type="catalytic activity">
    <reaction evidence="7">
        <text>a 4-hydroxy-3-methoxy-5-(all-trans-polyprenyl)benzoate + H(+) = a 2-methoxy-6-(all-trans-polyprenyl)phenol + CO2</text>
        <dbReference type="Rhea" id="RHEA:81179"/>
        <dbReference type="Rhea" id="RHEA-COMP:9551"/>
        <dbReference type="Rhea" id="RHEA-COMP:10931"/>
        <dbReference type="ChEBI" id="CHEBI:15378"/>
        <dbReference type="ChEBI" id="CHEBI:16526"/>
        <dbReference type="ChEBI" id="CHEBI:62731"/>
        <dbReference type="ChEBI" id="CHEBI:84443"/>
        <dbReference type="EC" id="4.1.1.130"/>
    </reaction>
</comment>
<evidence type="ECO:0000256" key="8">
    <source>
        <dbReference type="SAM" id="Phobius"/>
    </source>
</evidence>
<comment type="cofactor">
    <cofactor evidence="7">
        <name>Zn(2+)</name>
        <dbReference type="ChEBI" id="CHEBI:29105"/>
    </cofactor>
</comment>
<evidence type="ECO:0000313" key="12">
    <source>
        <dbReference type="Proteomes" id="UP000568158"/>
    </source>
</evidence>
<comment type="subunit">
    <text evidence="7">Component of a multi-subunit COQ enzyme complex, composed of at least COQ3, COQ4, COQ5, COQ6, COQ7 and COQ9.</text>
</comment>
<proteinExistence type="inferred from homology"/>
<dbReference type="Proteomes" id="UP000568158">
    <property type="component" value="Unassembled WGS sequence"/>
</dbReference>
<dbReference type="Pfam" id="PF05019">
    <property type="entry name" value="Coq4"/>
    <property type="match status" value="1"/>
</dbReference>
<keyword evidence="8" id="KW-1133">Transmembrane helix</keyword>
<dbReference type="EMBL" id="JABCYN010000053">
    <property type="protein sequence ID" value="KAF6006359.1"/>
    <property type="molecule type" value="Genomic_DNA"/>
</dbReference>
<reference evidence="10 11" key="1">
    <citation type="submission" date="2019-07" db="EMBL/GenBank/DDBJ databases">
        <authorList>
            <person name="Friedrich A."/>
            <person name="Schacherer J."/>
        </authorList>
    </citation>
    <scope>NUCLEOTIDE SEQUENCE [LARGE SCALE GENOMIC DNA]</scope>
</reference>
<feature type="transmembrane region" description="Helical" evidence="8">
    <location>
        <begin position="23"/>
        <end position="42"/>
    </location>
</feature>
<dbReference type="PANTHER" id="PTHR12922">
    <property type="entry name" value="UBIQUINONE BIOSYNTHESIS PROTEIN"/>
    <property type="match status" value="1"/>
</dbReference>
<feature type="binding site" evidence="7">
    <location>
        <position position="211"/>
    </location>
    <ligand>
        <name>Zn(2+)</name>
        <dbReference type="ChEBI" id="CHEBI:29105"/>
    </ligand>
</feature>
<organism evidence="10 11">
    <name type="scientific">Dekkera bruxellensis</name>
    <name type="common">Brettanomyces custersii</name>
    <dbReference type="NCBI Taxonomy" id="5007"/>
    <lineage>
        <taxon>Eukaryota</taxon>
        <taxon>Fungi</taxon>
        <taxon>Dikarya</taxon>
        <taxon>Ascomycota</taxon>
        <taxon>Saccharomycotina</taxon>
        <taxon>Pichiomycetes</taxon>
        <taxon>Pichiales</taxon>
        <taxon>Pichiaceae</taxon>
        <taxon>Brettanomyces</taxon>
    </lineage>
</organism>
<feature type="binding site" evidence="7">
    <location>
        <position position="215"/>
    </location>
    <ligand>
        <name>Zn(2+)</name>
        <dbReference type="ChEBI" id="CHEBI:29105"/>
    </ligand>
</feature>
<reference evidence="9 12" key="2">
    <citation type="journal article" date="2020" name="Appl. Microbiol. Biotechnol.">
        <title>Targeted gene deletion in Brettanomyces bruxellensis with an expression-free CRISPR-Cas9 system.</title>
        <authorList>
            <person name="Varela C."/>
            <person name="Bartel C."/>
            <person name="Onetto C."/>
            <person name="Borneman A."/>
        </authorList>
    </citation>
    <scope>NUCLEOTIDE SEQUENCE [LARGE SCALE GENOMIC DNA]</scope>
    <source>
        <strain evidence="9 12">AWRI1613</strain>
    </source>
</reference>
<evidence type="ECO:0000256" key="1">
    <source>
        <dbReference type="ARBA" id="ARBA00022688"/>
    </source>
</evidence>
<evidence type="ECO:0000313" key="9">
    <source>
        <dbReference type="EMBL" id="KAF6006359.1"/>
    </source>
</evidence>
<dbReference type="GO" id="GO:0008270">
    <property type="term" value="F:zinc ion binding"/>
    <property type="evidence" value="ECO:0007669"/>
    <property type="project" value="UniProtKB-UniRule"/>
</dbReference>
<keyword evidence="4 7" id="KW-0472">Membrane</keyword>
<evidence type="ECO:0000256" key="2">
    <source>
        <dbReference type="ARBA" id="ARBA00022792"/>
    </source>
</evidence>
<keyword evidence="2 7" id="KW-0999">Mitochondrion inner membrane</keyword>
<evidence type="ECO:0000256" key="6">
    <source>
        <dbReference type="ARBA" id="ARBA00081568"/>
    </source>
</evidence>
<feature type="binding site" evidence="7">
    <location>
        <position position="227"/>
    </location>
    <ligand>
        <name>Zn(2+)</name>
        <dbReference type="ChEBI" id="CHEBI:29105"/>
    </ligand>
</feature>
<dbReference type="AlphaFoldDB" id="A0A7D9GZV9"/>
<comment type="subcellular location">
    <subcellularLocation>
        <location evidence="7">Mitochondrion inner membrane</location>
        <topology evidence="7">Peripheral membrane protein</topology>
        <orientation evidence="7">Matrix side</orientation>
    </subcellularLocation>
</comment>
<dbReference type="GO" id="GO:0031314">
    <property type="term" value="C:extrinsic component of mitochondrial inner membrane"/>
    <property type="evidence" value="ECO:0007669"/>
    <property type="project" value="UniProtKB-UniRule"/>
</dbReference>
<gene>
    <name evidence="7 10" type="primary">COQ4</name>
    <name evidence="10" type="ORF">DEBR0S3_02278G</name>
    <name evidence="9" type="ORF">HII12_005104</name>
</gene>